<evidence type="ECO:0000259" key="9">
    <source>
        <dbReference type="PROSITE" id="PS50075"/>
    </source>
</evidence>
<gene>
    <name evidence="12" type="ORF">P170DRAFT_511231</name>
</gene>
<keyword evidence="4" id="KW-0808">Transferase</keyword>
<feature type="active site" description="Proton donor; for dehydratase activity" evidence="8">
    <location>
        <position position="1119"/>
    </location>
</feature>
<evidence type="ECO:0000256" key="8">
    <source>
        <dbReference type="PROSITE-ProRule" id="PRU01363"/>
    </source>
</evidence>
<dbReference type="InterPro" id="IPR029063">
    <property type="entry name" value="SAM-dependent_MTases_sf"/>
</dbReference>
<dbReference type="InterPro" id="IPR032821">
    <property type="entry name" value="PKS_assoc"/>
</dbReference>
<feature type="region of interest" description="N-terminal hotdog fold" evidence="8">
    <location>
        <begin position="912"/>
        <end position="1040"/>
    </location>
</feature>
<dbReference type="CDD" id="cd02440">
    <property type="entry name" value="AdoMet_MTases"/>
    <property type="match status" value="1"/>
</dbReference>
<dbReference type="Pfam" id="PF00109">
    <property type="entry name" value="ketoacyl-synt"/>
    <property type="match status" value="1"/>
</dbReference>
<dbReference type="Gene3D" id="3.90.180.10">
    <property type="entry name" value="Medium-chain alcohol dehydrogenases, catalytic domain"/>
    <property type="match status" value="1"/>
</dbReference>
<dbReference type="VEuPathDB" id="FungiDB:P170DRAFT_511231"/>
<dbReference type="Pfam" id="PF00550">
    <property type="entry name" value="PP-binding"/>
    <property type="match status" value="1"/>
</dbReference>
<dbReference type="GeneID" id="36562571"/>
<dbReference type="InterPro" id="IPR016039">
    <property type="entry name" value="Thiolase-like"/>
</dbReference>
<evidence type="ECO:0000256" key="4">
    <source>
        <dbReference type="ARBA" id="ARBA00022679"/>
    </source>
</evidence>
<dbReference type="Pfam" id="PF16197">
    <property type="entry name" value="KAsynt_C_assoc"/>
    <property type="match status" value="1"/>
</dbReference>
<dbReference type="SUPFAM" id="SSF52151">
    <property type="entry name" value="FabD/lysophospholipase-like"/>
    <property type="match status" value="1"/>
</dbReference>
<dbReference type="GO" id="GO:0016491">
    <property type="term" value="F:oxidoreductase activity"/>
    <property type="evidence" value="ECO:0007669"/>
    <property type="project" value="InterPro"/>
</dbReference>
<dbReference type="STRING" id="1392250.A0A2I2G0Q2"/>
<dbReference type="OrthoDB" id="329835at2759"/>
<dbReference type="Gene3D" id="3.40.50.720">
    <property type="entry name" value="NAD(P)-binding Rossmann-like Domain"/>
    <property type="match status" value="1"/>
</dbReference>
<dbReference type="Pfam" id="PF08659">
    <property type="entry name" value="KR"/>
    <property type="match status" value="1"/>
</dbReference>
<dbReference type="PROSITE" id="PS50075">
    <property type="entry name" value="CARRIER"/>
    <property type="match status" value="1"/>
</dbReference>
<proteinExistence type="predicted"/>
<feature type="domain" description="Ketosynthase family 3 (KS3)" evidence="10">
    <location>
        <begin position="31"/>
        <end position="449"/>
    </location>
</feature>
<dbReference type="GO" id="GO:0004312">
    <property type="term" value="F:fatty acid synthase activity"/>
    <property type="evidence" value="ECO:0007669"/>
    <property type="project" value="TreeGrafter"/>
</dbReference>
<keyword evidence="3" id="KW-0489">Methyltransferase</keyword>
<dbReference type="InterPro" id="IPR020807">
    <property type="entry name" value="PKS_DH"/>
</dbReference>
<dbReference type="Pfam" id="PF08240">
    <property type="entry name" value="ADH_N"/>
    <property type="match status" value="1"/>
</dbReference>
<evidence type="ECO:0000259" key="11">
    <source>
        <dbReference type="PROSITE" id="PS52019"/>
    </source>
</evidence>
<dbReference type="SMART" id="SM00825">
    <property type="entry name" value="PKS_KS"/>
    <property type="match status" value="1"/>
</dbReference>
<dbReference type="SUPFAM" id="SSF53335">
    <property type="entry name" value="S-adenosyl-L-methionine-dependent methyltransferases"/>
    <property type="match status" value="1"/>
</dbReference>
<dbReference type="InterPro" id="IPR036736">
    <property type="entry name" value="ACP-like_sf"/>
</dbReference>
<evidence type="ECO:0000256" key="2">
    <source>
        <dbReference type="ARBA" id="ARBA00022553"/>
    </source>
</evidence>
<dbReference type="InterPro" id="IPR036291">
    <property type="entry name" value="NAD(P)-bd_dom_sf"/>
</dbReference>
<dbReference type="InterPro" id="IPR020843">
    <property type="entry name" value="ER"/>
</dbReference>
<dbReference type="PANTHER" id="PTHR43775:SF49">
    <property type="entry name" value="SYNTHASE, PUTATIVE (JCVI)-RELATED"/>
    <property type="match status" value="1"/>
</dbReference>
<dbReference type="Gene3D" id="3.40.366.10">
    <property type="entry name" value="Malonyl-Coenzyme A Acyl Carrier Protein, domain 2"/>
    <property type="match status" value="1"/>
</dbReference>
<dbReference type="SMART" id="SM00826">
    <property type="entry name" value="PKS_DH"/>
    <property type="match status" value="1"/>
</dbReference>
<evidence type="ECO:0000256" key="7">
    <source>
        <dbReference type="ARBA" id="ARBA00023315"/>
    </source>
</evidence>
<dbReference type="PROSITE" id="PS00606">
    <property type="entry name" value="KS3_1"/>
    <property type="match status" value="1"/>
</dbReference>
<dbReference type="InterPro" id="IPR013154">
    <property type="entry name" value="ADH-like_N"/>
</dbReference>
<dbReference type="SMART" id="SM00823">
    <property type="entry name" value="PKS_PP"/>
    <property type="match status" value="1"/>
</dbReference>
<name>A0A2I2G0Q2_9EURO</name>
<dbReference type="Pfam" id="PF21089">
    <property type="entry name" value="PKS_DH_N"/>
    <property type="match status" value="1"/>
</dbReference>
<evidence type="ECO:0000313" key="13">
    <source>
        <dbReference type="Proteomes" id="UP000234275"/>
    </source>
</evidence>
<keyword evidence="5" id="KW-0521">NADP</keyword>
<accession>A0A2I2G0Q2</accession>
<evidence type="ECO:0000256" key="6">
    <source>
        <dbReference type="ARBA" id="ARBA00023268"/>
    </source>
</evidence>
<dbReference type="GO" id="GO:0006633">
    <property type="term" value="P:fatty acid biosynthetic process"/>
    <property type="evidence" value="ECO:0007669"/>
    <property type="project" value="InterPro"/>
</dbReference>
<dbReference type="InterPro" id="IPR050091">
    <property type="entry name" value="PKS_NRPS_Biosynth_Enz"/>
</dbReference>
<dbReference type="SMART" id="SM00822">
    <property type="entry name" value="PKS_KR"/>
    <property type="match status" value="1"/>
</dbReference>
<dbReference type="InterPro" id="IPR057326">
    <property type="entry name" value="KR_dom"/>
</dbReference>
<protein>
    <submittedName>
        <fullName evidence="12">Putative polyketide synthase</fullName>
    </submittedName>
</protein>
<dbReference type="RefSeq" id="XP_024701766.1">
    <property type="nucleotide sequence ID" value="XM_024854865.1"/>
</dbReference>
<dbReference type="SUPFAM" id="SSF55048">
    <property type="entry name" value="Probable ACP-binding domain of malonyl-CoA ACP transacylase"/>
    <property type="match status" value="1"/>
</dbReference>
<keyword evidence="6" id="KW-0511">Multifunctional enzyme</keyword>
<dbReference type="InterPro" id="IPR018201">
    <property type="entry name" value="Ketoacyl_synth_AS"/>
</dbReference>
<dbReference type="GO" id="GO:0008168">
    <property type="term" value="F:methyltransferase activity"/>
    <property type="evidence" value="ECO:0007669"/>
    <property type="project" value="UniProtKB-KW"/>
</dbReference>
<dbReference type="SMART" id="SM00827">
    <property type="entry name" value="PKS_AT"/>
    <property type="match status" value="1"/>
</dbReference>
<dbReference type="Pfam" id="PF14765">
    <property type="entry name" value="PS-DH"/>
    <property type="match status" value="1"/>
</dbReference>
<feature type="active site" description="Proton acceptor; for dehydratase activity" evidence="8">
    <location>
        <position position="944"/>
    </location>
</feature>
<dbReference type="InterPro" id="IPR013217">
    <property type="entry name" value="Methyltransf_12"/>
</dbReference>
<evidence type="ECO:0000259" key="10">
    <source>
        <dbReference type="PROSITE" id="PS52004"/>
    </source>
</evidence>
<dbReference type="FunFam" id="3.40.50.720:FF:000209">
    <property type="entry name" value="Polyketide synthase Pks12"/>
    <property type="match status" value="1"/>
</dbReference>
<feature type="region of interest" description="C-terminal hotdog fold" evidence="8">
    <location>
        <begin position="1057"/>
        <end position="1204"/>
    </location>
</feature>
<dbReference type="InterPro" id="IPR014043">
    <property type="entry name" value="Acyl_transferase_dom"/>
</dbReference>
<dbReference type="InterPro" id="IPR014031">
    <property type="entry name" value="Ketoacyl_synth_C"/>
</dbReference>
<dbReference type="SUPFAM" id="SSF47336">
    <property type="entry name" value="ACP-like"/>
    <property type="match status" value="1"/>
</dbReference>
<dbReference type="GO" id="GO:0044550">
    <property type="term" value="P:secondary metabolite biosynthetic process"/>
    <property type="evidence" value="ECO:0007669"/>
    <property type="project" value="TreeGrafter"/>
</dbReference>
<dbReference type="InterPro" id="IPR001227">
    <property type="entry name" value="Ac_transferase_dom_sf"/>
</dbReference>
<evidence type="ECO:0000256" key="3">
    <source>
        <dbReference type="ARBA" id="ARBA00022603"/>
    </source>
</evidence>
<dbReference type="InterPro" id="IPR016035">
    <property type="entry name" value="Acyl_Trfase/lysoPLipase"/>
</dbReference>
<feature type="domain" description="Carrier" evidence="9">
    <location>
        <begin position="2378"/>
        <end position="2455"/>
    </location>
</feature>
<keyword evidence="13" id="KW-1185">Reference proteome</keyword>
<dbReference type="SMART" id="SM00829">
    <property type="entry name" value="PKS_ER"/>
    <property type="match status" value="1"/>
</dbReference>
<organism evidence="12 13">
    <name type="scientific">Aspergillus steynii IBT 23096</name>
    <dbReference type="NCBI Taxonomy" id="1392250"/>
    <lineage>
        <taxon>Eukaryota</taxon>
        <taxon>Fungi</taxon>
        <taxon>Dikarya</taxon>
        <taxon>Ascomycota</taxon>
        <taxon>Pezizomycotina</taxon>
        <taxon>Eurotiomycetes</taxon>
        <taxon>Eurotiomycetidae</taxon>
        <taxon>Eurotiales</taxon>
        <taxon>Aspergillaceae</taxon>
        <taxon>Aspergillus</taxon>
        <taxon>Aspergillus subgen. Circumdati</taxon>
    </lineage>
</organism>
<comment type="caution">
    <text evidence="12">The sequence shown here is derived from an EMBL/GenBank/DDBJ whole genome shotgun (WGS) entry which is preliminary data.</text>
</comment>
<dbReference type="Gene3D" id="3.40.47.10">
    <property type="match status" value="1"/>
</dbReference>
<sequence length="2458" mass="270063">MWLFGRKDSQPEPNIQELEETTHAATSDDDPDPIAVVGMSMRLPGGIKTGEEFWDLLVRGKDTYGPVPPSRYNAESYYCESGRPGTMPTKHGYFLDDDIAAFDAPFFGINSAEAASLDPKLRFLLEVVWECLENGGQVGCQGKDIGCFVGNFGDDWSEILWRDTQSIRRYEATGAQSFTIANRVSYEYDFHGPSMTIETACSSTLIALHQACQSLRNNECSGAVVGGGSMLICPSCTIAMGAAGALCGDGKCKTFDASADGYGRAEAITSIFVKKLSDAIRDGDPIRATIRSTATNFDGRMPVFVAPNPEAHEEMIKTAYRSANIENIGETAFYECHGTGTQLGDTTELSAVGNIFKNSGVYIGSVKANVGHSEGSSGLTGLIKTILSMEHDTIPPHVNFSTPNPNIPFDSNNLWVSTKPTPWPKDRLKRASVSSFGIGGSNAHAVIEGHERPKKPPAERSTLPTLIVHSAKSHSSLERKVRSMQDYVSKHSDRLIDIACTLCQRREHLQHRAFTVHGPGAVENHPQLIKAPEKRPQLNFVFTGQGAQWRGMAQGLMELEPFRDEVLRMSETLKSIPNGPSWDLANLVLSEDIDYPIHDPEYAQTLCTALQVGIVKVLSSWQIKPDTALGHSSGEVAAAYAVGAISSSDAIKIAYYRGYTAKQYPHNGAMAAVAISKETAEKYLKPSVIVACENAPQSITLSGDANDLHAILDSIKLDIPSVRSKVLNIPIAYHTHFLNKAGDSYEKLLSESASPGQTPIAVFQSTSKIGETACAEGFDPSYWRNNLVSPVQFHSAVVNVLEKQEDDDKAVFLEIGPHSALSSPLRDIWRAQSKGPEAVYIPTIIRDTSPVIGLFHTAGRLHQQAVDIDFLAVNGKGNVLTDLPLYPWDHDQKYWTEPRISKEWRQQKFRHHEILGSRVVESTDSNPSWRNVLSGRNAGWIIDHQLRGKIIFPGAGFVCAAGEAIRQISGLEDYTIRHMRIAEPLILREESDVEVITSLGVIPLTNAENSKRYRFTISSTTGDEWVNHCTGEVQGGADCDTSDKRQLLVDDDSHLWNRNVEADRFYSSLRAIGHGYGPYFQLLSSVQSSSGSCAAKANVRLDKDLRRTSYYAQHPVVIDHCLQLSIVAAIKGLTYRLDHLVVPAAVDHIYVAPSRGEGVDYSLKAFADKVGKGALCQTVGGSNGGMQIAISGCSMVPIIKDIKPIEIQELHWHPMHSSMSSSELITATHKPIDSDMLVEEIAVLCTLESARTAQSHKPTTAHIRKYARWLQSQADMLRKQGLALVPQAKKWANEDSSNWLDMIEKRASLAKEILEPWQYHLMLRVFENLPSILSGDQQPLEILYDDAGLRDFYLGLHTPFDCSLFLSSLGHELPGLKALEVGGGTGGFTTHVLGSLKGASKVPLYSKYVFIDISAGFFPEAQKHLQSFAGIEYSVLDISSDPTTQGFPEQEYDLVVAANVLHATPLLSKTIQNVHKLLKPGGKLLMPEIFPEGLYMNYMMGTLPGWWLGEQDDRPNSPYVSPERWDQELKAGGFTGLDVIVPDQQFPFHKGGILASTKKETLKALDDVTLIYHHEGSPVVQMIKHEFSRVGHQVHLTPFGSHKKHQGGIVCLLEAEDAFFSDMTQDRWHAFQEFLRDIDQASVLWVARETHVQCQNPDYALTLGVARTIRSELAVEMATFETQSFDNGFADALRIAYNSFRGKYGGTNDREYEYLYRDGKLHIGRYHSVPAENAVSAKKLQSMDARMLSIGVPGSLSTMFWKPVACCPPQDDRVVVDIQYTGLNFRDLLQALGAFGEKVEFGIEATGIVSQVGPSSNLNVGQRVVVMAPHGLLATRAAVSCNSCVPIPDSISLEDGAALSCVYSTVILALLHQGNLRKGQTILIHSACGGVGLAAISLALMQGAEIYATVGSEAKAQYLHERFGIPRCRIFNSRDSSFQSGVMRETDGKGVDMVLNSLAGELLHASWECVAKFGKMIEIGKKDIMGNGSLRLAPFLHNRSFVCVSMDEIMSDRPELNREILSETFRYIEEGLIEPIRPIRTFPASQAEEAFRHMQGGQHIGKVLVQMPANIDDLPHSTKADAPKFSPEAAYLLIGGLGGVGRFVCRWMADNGARELVCLSRSSPSLYTDFVSEMKGQGCLLTLVQGNVAIENEVKMALRSCKKPLKGVIHMAMVLEDRPILQMTLDEWNVPQEPKTSGTWSLHRALQGTDLDFLILFSSISSVCGQPTQASYSAASSFLGAFVRYRHSLGLPAAVIDLGIVGDIGRLTGADRRLLETTLRGYITIGEKEIFRAIEVAMMRQEPGSVSEGFRNSQFAVGLTPLPKDSPHHMNSLLHGDKRIDLLRPALTHAQPVQDEASRVQRLFSAMSQDATFCESDEASTLTQQEVIHRLSCLSGSNEQDVGLQQPFSQLGLDSLVVVELRIWVQRTFHIQASVPEIMGTGHVEGLTQLILSRVKPR</sequence>
<dbReference type="InterPro" id="IPR049552">
    <property type="entry name" value="PKS_DH_N"/>
</dbReference>
<dbReference type="Pfam" id="PF00698">
    <property type="entry name" value="Acyl_transf_1"/>
    <property type="match status" value="1"/>
</dbReference>
<evidence type="ECO:0000313" key="12">
    <source>
        <dbReference type="EMBL" id="PLB46464.1"/>
    </source>
</evidence>
<dbReference type="InterPro" id="IPR013968">
    <property type="entry name" value="PKS_KR"/>
</dbReference>
<dbReference type="CDD" id="cd05195">
    <property type="entry name" value="enoyl_red"/>
    <property type="match status" value="1"/>
</dbReference>
<keyword evidence="1" id="KW-0596">Phosphopantetheine</keyword>
<dbReference type="Pfam" id="PF02801">
    <property type="entry name" value="Ketoacyl-synt_C"/>
    <property type="match status" value="1"/>
</dbReference>
<keyword evidence="7" id="KW-0012">Acyltransferase</keyword>
<dbReference type="GO" id="GO:0031177">
    <property type="term" value="F:phosphopantetheine binding"/>
    <property type="evidence" value="ECO:0007669"/>
    <property type="project" value="InterPro"/>
</dbReference>
<dbReference type="InterPro" id="IPR016036">
    <property type="entry name" value="Malonyl_transacylase_ACP-bd"/>
</dbReference>
<dbReference type="InterPro" id="IPR009081">
    <property type="entry name" value="PP-bd_ACP"/>
</dbReference>
<dbReference type="GO" id="GO:0032259">
    <property type="term" value="P:methylation"/>
    <property type="evidence" value="ECO:0007669"/>
    <property type="project" value="UniProtKB-KW"/>
</dbReference>
<dbReference type="Proteomes" id="UP000234275">
    <property type="component" value="Unassembled WGS sequence"/>
</dbReference>
<dbReference type="Pfam" id="PF13602">
    <property type="entry name" value="ADH_zinc_N_2"/>
    <property type="match status" value="1"/>
</dbReference>
<dbReference type="Gene3D" id="3.40.50.150">
    <property type="entry name" value="Vaccinia Virus protein VP39"/>
    <property type="match status" value="1"/>
</dbReference>
<dbReference type="EMBL" id="MSFO01000006">
    <property type="protein sequence ID" value="PLB46464.1"/>
    <property type="molecule type" value="Genomic_DNA"/>
</dbReference>
<keyword evidence="2" id="KW-0597">Phosphoprotein</keyword>
<dbReference type="Gene3D" id="1.10.1200.10">
    <property type="entry name" value="ACP-like"/>
    <property type="match status" value="1"/>
</dbReference>
<dbReference type="InterPro" id="IPR014030">
    <property type="entry name" value="Ketoacyl_synth_N"/>
</dbReference>
<dbReference type="PROSITE" id="PS52019">
    <property type="entry name" value="PKS_MFAS_DH"/>
    <property type="match status" value="1"/>
</dbReference>
<dbReference type="SUPFAM" id="SSF53901">
    <property type="entry name" value="Thiolase-like"/>
    <property type="match status" value="1"/>
</dbReference>
<dbReference type="InterPro" id="IPR049551">
    <property type="entry name" value="PKS_DH_C"/>
</dbReference>
<dbReference type="SUPFAM" id="SSF51735">
    <property type="entry name" value="NAD(P)-binding Rossmann-fold domains"/>
    <property type="match status" value="2"/>
</dbReference>
<dbReference type="CDD" id="cd00833">
    <property type="entry name" value="PKS"/>
    <property type="match status" value="1"/>
</dbReference>
<dbReference type="PANTHER" id="PTHR43775">
    <property type="entry name" value="FATTY ACID SYNTHASE"/>
    <property type="match status" value="1"/>
</dbReference>
<feature type="domain" description="PKS/mFAS DH" evidence="11">
    <location>
        <begin position="912"/>
        <end position="1204"/>
    </location>
</feature>
<dbReference type="InterPro" id="IPR020841">
    <property type="entry name" value="PKS_Beta-ketoAc_synthase_dom"/>
</dbReference>
<dbReference type="InterPro" id="IPR049900">
    <property type="entry name" value="PKS_mFAS_DH"/>
</dbReference>
<dbReference type="PROSITE" id="PS52004">
    <property type="entry name" value="KS3_2"/>
    <property type="match status" value="1"/>
</dbReference>
<reference evidence="12 13" key="1">
    <citation type="submission" date="2016-12" db="EMBL/GenBank/DDBJ databases">
        <title>The genomes of Aspergillus section Nigri reveals drivers in fungal speciation.</title>
        <authorList>
            <consortium name="DOE Joint Genome Institute"/>
            <person name="Vesth T.C."/>
            <person name="Nybo J."/>
            <person name="Theobald S."/>
            <person name="Brandl J."/>
            <person name="Frisvad J.C."/>
            <person name="Nielsen K.F."/>
            <person name="Lyhne E.K."/>
            <person name="Kogle M.E."/>
            <person name="Kuo A."/>
            <person name="Riley R."/>
            <person name="Clum A."/>
            <person name="Nolan M."/>
            <person name="Lipzen A."/>
            <person name="Salamov A."/>
            <person name="Henrissat B."/>
            <person name="Wiebenga A."/>
            <person name="De Vries R.P."/>
            <person name="Grigoriev I.V."/>
            <person name="Mortensen U.H."/>
            <person name="Andersen M.R."/>
            <person name="Baker S.E."/>
        </authorList>
    </citation>
    <scope>NUCLEOTIDE SEQUENCE [LARGE SCALE GENOMIC DNA]</scope>
    <source>
        <strain evidence="12 13">IBT 23096</strain>
    </source>
</reference>
<dbReference type="InterPro" id="IPR042104">
    <property type="entry name" value="PKS_dehydratase_sf"/>
</dbReference>
<dbReference type="SUPFAM" id="SSF50129">
    <property type="entry name" value="GroES-like"/>
    <property type="match status" value="1"/>
</dbReference>
<dbReference type="InterPro" id="IPR020806">
    <property type="entry name" value="PKS_PP-bd"/>
</dbReference>
<evidence type="ECO:0000256" key="1">
    <source>
        <dbReference type="ARBA" id="ARBA00022450"/>
    </source>
</evidence>
<dbReference type="GO" id="GO:0004315">
    <property type="term" value="F:3-oxoacyl-[acyl-carrier-protein] synthase activity"/>
    <property type="evidence" value="ECO:0007669"/>
    <property type="project" value="InterPro"/>
</dbReference>
<dbReference type="GO" id="GO:1901336">
    <property type="term" value="P:lactone biosynthetic process"/>
    <property type="evidence" value="ECO:0007669"/>
    <property type="project" value="UniProtKB-ARBA"/>
</dbReference>
<dbReference type="Pfam" id="PF08242">
    <property type="entry name" value="Methyltransf_12"/>
    <property type="match status" value="1"/>
</dbReference>
<dbReference type="InterPro" id="IPR011032">
    <property type="entry name" value="GroES-like_sf"/>
</dbReference>
<evidence type="ECO:0000256" key="5">
    <source>
        <dbReference type="ARBA" id="ARBA00022857"/>
    </source>
</evidence>
<dbReference type="Gene3D" id="3.10.129.110">
    <property type="entry name" value="Polyketide synthase dehydratase"/>
    <property type="match status" value="1"/>
</dbReference>